<dbReference type="Proteomes" id="UP001339962">
    <property type="component" value="Unassembled WGS sequence"/>
</dbReference>
<evidence type="ECO:0000313" key="1">
    <source>
        <dbReference type="EMBL" id="MED5051504.1"/>
    </source>
</evidence>
<gene>
    <name evidence="1" type="ORF">P9850_06460</name>
</gene>
<evidence type="ECO:0000313" key="2">
    <source>
        <dbReference type="Proteomes" id="UP001339962"/>
    </source>
</evidence>
<proteinExistence type="predicted"/>
<dbReference type="EMBL" id="JARTLI010000007">
    <property type="protein sequence ID" value="MED5051504.1"/>
    <property type="molecule type" value="Genomic_DNA"/>
</dbReference>
<evidence type="ECO:0008006" key="3">
    <source>
        <dbReference type="Google" id="ProtNLM"/>
    </source>
</evidence>
<dbReference type="AlphaFoldDB" id="A0ABD5IUM6"/>
<name>A0ABD5IUM6_9BACL</name>
<sequence>MMNLFTFAKKAGTAMTKYNPKLPSYTRITKLTESAVIGCMYIEPNGVVGYHEAPVPQLFLVVQGKG</sequence>
<dbReference type="RefSeq" id="WP_328217724.1">
    <property type="nucleotide sequence ID" value="NZ_JARTLI010000007.1"/>
</dbReference>
<reference evidence="1 2" key="1">
    <citation type="submission" date="2023-03" db="EMBL/GenBank/DDBJ databases">
        <title>Bacillus Genome Sequencing.</title>
        <authorList>
            <person name="Dunlap C."/>
        </authorList>
    </citation>
    <scope>NUCLEOTIDE SEQUENCE [LARGE SCALE GENOMIC DNA]</scope>
    <source>
        <strain evidence="1 2">NRS-38</strain>
    </source>
</reference>
<organism evidence="1 2">
    <name type="scientific">Anoxybacteroides rupiense</name>
    <dbReference type="NCBI Taxonomy" id="311460"/>
    <lineage>
        <taxon>Bacteria</taxon>
        <taxon>Bacillati</taxon>
        <taxon>Bacillota</taxon>
        <taxon>Bacilli</taxon>
        <taxon>Bacillales</taxon>
        <taxon>Anoxybacillaceae</taxon>
        <taxon>Anoxybacteroides</taxon>
    </lineage>
</organism>
<accession>A0ABD5IUM6</accession>
<comment type="caution">
    <text evidence="1">The sequence shown here is derived from an EMBL/GenBank/DDBJ whole genome shotgun (WGS) entry which is preliminary data.</text>
</comment>
<protein>
    <recommendedName>
        <fullName evidence="3">AraC family transcriptional regulator</fullName>
    </recommendedName>
</protein>